<keyword evidence="2" id="KW-1185">Reference proteome</keyword>
<organism evidence="1 2">
    <name type="scientific">Acinetobacter apis</name>
    <dbReference type="NCBI Taxonomy" id="1229165"/>
    <lineage>
        <taxon>Bacteria</taxon>
        <taxon>Pseudomonadati</taxon>
        <taxon>Pseudomonadota</taxon>
        <taxon>Gammaproteobacteria</taxon>
        <taxon>Moraxellales</taxon>
        <taxon>Moraxellaceae</taxon>
        <taxon>Acinetobacter</taxon>
    </lineage>
</organism>
<dbReference type="OrthoDB" id="9790826at2"/>
<protein>
    <submittedName>
        <fullName evidence="1">HopJ type III effector protein</fullName>
    </submittedName>
</protein>
<evidence type="ECO:0000313" key="1">
    <source>
        <dbReference type="EMBL" id="SNQ29834.1"/>
    </source>
</evidence>
<dbReference type="InterPro" id="IPR014984">
    <property type="entry name" value="HopJ"/>
</dbReference>
<gene>
    <name evidence="1" type="ORF">SAMN05444584_1805</name>
</gene>
<dbReference type="Gene3D" id="3.20.160.10">
    <property type="entry name" value="vpa0580 domain like"/>
    <property type="match status" value="1"/>
</dbReference>
<proteinExistence type="predicted"/>
<sequence>MAQELLNQLKNKQAQFADVIAYIDERFTHTPTAFQNGEQSNAITENQGSAKVFTFAHFHKLNKEDTLALFAEHYQSVLASPNGQDHQNIRQFIIHGWDALRFDGTALAQKHA</sequence>
<dbReference type="InterPro" id="IPR038604">
    <property type="entry name" value="HopJ_sf"/>
</dbReference>
<dbReference type="Pfam" id="PF08888">
    <property type="entry name" value="HopJ"/>
    <property type="match status" value="1"/>
</dbReference>
<reference evidence="2" key="1">
    <citation type="submission" date="2017-06" db="EMBL/GenBank/DDBJ databases">
        <authorList>
            <person name="Varghese N."/>
            <person name="Submissions S."/>
        </authorList>
    </citation>
    <scope>NUCLEOTIDE SEQUENCE [LARGE SCALE GENOMIC DNA]</scope>
    <source>
        <strain evidence="2">ANC 5114</strain>
    </source>
</reference>
<dbReference type="EMBL" id="FZLN01000003">
    <property type="protein sequence ID" value="SNQ29834.1"/>
    <property type="molecule type" value="Genomic_DNA"/>
</dbReference>
<name>A0A217EHJ6_9GAMM</name>
<evidence type="ECO:0000313" key="2">
    <source>
        <dbReference type="Proteomes" id="UP000243463"/>
    </source>
</evidence>
<accession>A0A217EHJ6</accession>
<dbReference type="AlphaFoldDB" id="A0A217EHJ6"/>
<dbReference type="Proteomes" id="UP000243463">
    <property type="component" value="Unassembled WGS sequence"/>
</dbReference>
<dbReference type="RefSeq" id="WP_088823888.1">
    <property type="nucleotide sequence ID" value="NZ_FZLN01000003.1"/>
</dbReference>